<dbReference type="SUPFAM" id="SSF50044">
    <property type="entry name" value="SH3-domain"/>
    <property type="match status" value="4"/>
</dbReference>
<feature type="compositionally biased region" description="Low complexity" evidence="3">
    <location>
        <begin position="710"/>
        <end position="740"/>
    </location>
</feature>
<dbReference type="Pfam" id="PF00787">
    <property type="entry name" value="PX"/>
    <property type="match status" value="1"/>
</dbReference>
<feature type="compositionally biased region" description="Low complexity" evidence="3">
    <location>
        <begin position="830"/>
        <end position="841"/>
    </location>
</feature>
<dbReference type="InterPro" id="IPR036028">
    <property type="entry name" value="SH3-like_dom_sf"/>
</dbReference>
<dbReference type="Proteomes" id="UP000694888">
    <property type="component" value="Unplaced"/>
</dbReference>
<feature type="compositionally biased region" description="Pro residues" evidence="3">
    <location>
        <begin position="780"/>
        <end position="794"/>
    </location>
</feature>
<dbReference type="Gene3D" id="2.30.30.40">
    <property type="entry name" value="SH3 Domains"/>
    <property type="match status" value="4"/>
</dbReference>
<evidence type="ECO:0000259" key="4">
    <source>
        <dbReference type="PROSITE" id="PS50002"/>
    </source>
</evidence>
<feature type="compositionally biased region" description="Acidic residues" evidence="3">
    <location>
        <begin position="470"/>
        <end position="488"/>
    </location>
</feature>
<feature type="domain" description="SH3" evidence="4">
    <location>
        <begin position="880"/>
        <end position="936"/>
    </location>
</feature>
<dbReference type="Pfam" id="PF07653">
    <property type="entry name" value="SH3_2"/>
    <property type="match status" value="1"/>
</dbReference>
<dbReference type="PANTHER" id="PTHR15706:SF26">
    <property type="entry name" value="SH3 AND PX DOMAIN-CONTAINING PROTEIN 2B"/>
    <property type="match status" value="1"/>
</dbReference>
<feature type="compositionally biased region" description="Polar residues" evidence="3">
    <location>
        <begin position="842"/>
        <end position="855"/>
    </location>
</feature>
<evidence type="ECO:0000259" key="5">
    <source>
        <dbReference type="PROSITE" id="PS50195"/>
    </source>
</evidence>
<dbReference type="InterPro" id="IPR036871">
    <property type="entry name" value="PX_dom_sf"/>
</dbReference>
<dbReference type="GeneID" id="101859409"/>
<gene>
    <name evidence="7" type="primary">LOC101859409</name>
</gene>
<feature type="compositionally biased region" description="Polar residues" evidence="3">
    <location>
        <begin position="807"/>
        <end position="829"/>
    </location>
</feature>
<sequence>MGRKISEIEVLDAEKRRAPSKHYVYVILVTWADGSSLTVFRRYSRFFDLQTKLLDLFPVEGGIIDPQKRVIPFLPGKIFFGRSHVKDVAMKRMKDISEYCKSLIKLPSHISECEDVLEFFEVEPEDLDPPSANPEDGKRKLSLSLSLNSLSKSKSSKEKKAEKISKPKRLARYVAVAEYTVQASGEIALQPGMTVEVLEKSDSGWWFVNSEDEQGWAPSTYLEPESDTEDKSEEVMRAKPGSEEKYLCIEDFTAAGADEISLEKGAVVEVVEKSMDGWWLVSYQGRVAYAPGTYLKKATNAQSKNLADQARLSGVQIISSLQDVSNLLNKEETKASNSQSPSNNQASSDVVKKPVASAVVKQRSLERGGSLNPPPRQNSITKIASPTSQSKSNIYVTIEAFEDTVGDGLSFKQGEKVYVKEKTTSGWWFVALGQEEGWVPSSYLESCTDDLRSSSVYELASSDEHGDPAEQSDDSDDSDKDYDADEDWYVTPDSDLGRESQAGPIVIPTTSPDLRGKRPLPPIPPEEDQEEENKPAAQPKRFAARPLPPPPAPPVESESKADTPALPPSVPTVKPSLPAVKPNVPKAPYNTVAKATSGKPKPQLPDPASQAKPGGGGSGGGDLASVLKSKFEARARAAASSDEELEENKKSSPSVPTTKPTPSAGKVFPPALPSKPSDLRKSPRESSPQSSRPNIGSNKGFSKPPPPAKSKPTSAAASNSSATVDKPSVPLVPLKPVGKPELGKPEQSGNGTSNQDKNQGVSKEKPNVKAMTGLFNKPANPKPSPAGKPQPAVKPKPGVAVKPSIASKPSGQSSKPNGQWNKPSGQAQVNNLANSLSSKLNFGQSPASDVNQNNPKLKPKPEVAEKLPSSAPPSAPKPSSQGQVCVAVYDFTAENSGEISFCEGDELEILDEQDDWSLVRFYDDEGWAPTGYLKKE</sequence>
<feature type="compositionally biased region" description="Polar residues" evidence="3">
    <location>
        <begin position="377"/>
        <end position="386"/>
    </location>
</feature>
<dbReference type="PROSITE" id="PS50195">
    <property type="entry name" value="PX"/>
    <property type="match status" value="1"/>
</dbReference>
<dbReference type="SMART" id="SM00312">
    <property type="entry name" value="PX"/>
    <property type="match status" value="1"/>
</dbReference>
<reference evidence="7" key="1">
    <citation type="submission" date="2025-08" db="UniProtKB">
        <authorList>
            <consortium name="RefSeq"/>
        </authorList>
    </citation>
    <scope>IDENTIFICATION</scope>
</reference>
<evidence type="ECO:0000313" key="6">
    <source>
        <dbReference type="Proteomes" id="UP000694888"/>
    </source>
</evidence>
<dbReference type="InterPro" id="IPR051228">
    <property type="entry name" value="NADPH_Oxidase/PX-Domain"/>
</dbReference>
<feature type="compositionally biased region" description="Low complexity" evidence="3">
    <location>
        <begin position="335"/>
        <end position="361"/>
    </location>
</feature>
<dbReference type="Pfam" id="PF00018">
    <property type="entry name" value="SH3_1"/>
    <property type="match status" value="3"/>
</dbReference>
<feature type="compositionally biased region" description="Gly residues" evidence="3">
    <location>
        <begin position="613"/>
        <end position="622"/>
    </location>
</feature>
<dbReference type="SUPFAM" id="SSF64268">
    <property type="entry name" value="PX domain"/>
    <property type="match status" value="1"/>
</dbReference>
<feature type="domain" description="PX" evidence="5">
    <location>
        <begin position="3"/>
        <end position="127"/>
    </location>
</feature>
<keyword evidence="1 2" id="KW-0728">SH3 domain</keyword>
<feature type="compositionally biased region" description="Low complexity" evidence="3">
    <location>
        <begin position="651"/>
        <end position="663"/>
    </location>
</feature>
<dbReference type="InterPro" id="IPR001452">
    <property type="entry name" value="SH3_domain"/>
</dbReference>
<dbReference type="PROSITE" id="PS50002">
    <property type="entry name" value="SH3"/>
    <property type="match status" value="4"/>
</dbReference>
<feature type="domain" description="SH3" evidence="4">
    <location>
        <begin position="241"/>
        <end position="300"/>
    </location>
</feature>
<dbReference type="InterPro" id="IPR001683">
    <property type="entry name" value="PX_dom"/>
</dbReference>
<dbReference type="Gene3D" id="3.30.1520.10">
    <property type="entry name" value="Phox-like domain"/>
    <property type="match status" value="1"/>
</dbReference>
<dbReference type="RefSeq" id="XP_012938230.1">
    <property type="nucleotide sequence ID" value="XM_013082776.2"/>
</dbReference>
<name>A0ABM1A0B7_APLCA</name>
<dbReference type="CDD" id="cd11856">
    <property type="entry name" value="SH3_p47phox_like"/>
    <property type="match status" value="3"/>
</dbReference>
<feature type="domain" description="SH3" evidence="4">
    <location>
        <begin position="168"/>
        <end position="227"/>
    </location>
</feature>
<accession>A0ABM1A0B7</accession>
<keyword evidence="6" id="KW-1185">Reference proteome</keyword>
<evidence type="ECO:0000256" key="3">
    <source>
        <dbReference type="SAM" id="MobiDB-lite"/>
    </source>
</evidence>
<evidence type="ECO:0000256" key="1">
    <source>
        <dbReference type="ARBA" id="ARBA00022443"/>
    </source>
</evidence>
<organism evidence="6 7">
    <name type="scientific">Aplysia californica</name>
    <name type="common">California sea hare</name>
    <dbReference type="NCBI Taxonomy" id="6500"/>
    <lineage>
        <taxon>Eukaryota</taxon>
        <taxon>Metazoa</taxon>
        <taxon>Spiralia</taxon>
        <taxon>Lophotrochozoa</taxon>
        <taxon>Mollusca</taxon>
        <taxon>Gastropoda</taxon>
        <taxon>Heterobranchia</taxon>
        <taxon>Euthyneura</taxon>
        <taxon>Tectipleura</taxon>
        <taxon>Aplysiida</taxon>
        <taxon>Aplysioidea</taxon>
        <taxon>Aplysiidae</taxon>
        <taxon>Aplysia</taxon>
    </lineage>
</organism>
<feature type="region of interest" description="Disordered" evidence="3">
    <location>
        <begin position="456"/>
        <end position="882"/>
    </location>
</feature>
<dbReference type="SMART" id="SM00326">
    <property type="entry name" value="SH3"/>
    <property type="match status" value="4"/>
</dbReference>
<dbReference type="PANTHER" id="PTHR15706">
    <property type="entry name" value="SH3 MULTIPLE DOMAIN"/>
    <property type="match status" value="1"/>
</dbReference>
<evidence type="ECO:0000256" key="2">
    <source>
        <dbReference type="PROSITE-ProRule" id="PRU00192"/>
    </source>
</evidence>
<evidence type="ECO:0000313" key="7">
    <source>
        <dbReference type="RefSeq" id="XP_012938230.1"/>
    </source>
</evidence>
<proteinExistence type="predicted"/>
<protein>
    <submittedName>
        <fullName evidence="7">SH3 and PX domain-containing protein 2A isoform X1</fullName>
    </submittedName>
</protein>
<feature type="compositionally biased region" description="Polar residues" evidence="3">
    <location>
        <begin position="747"/>
        <end position="761"/>
    </location>
</feature>
<feature type="domain" description="SH3" evidence="4">
    <location>
        <begin position="390"/>
        <end position="449"/>
    </location>
</feature>
<feature type="region of interest" description="Disordered" evidence="3">
    <location>
        <begin position="331"/>
        <end position="386"/>
    </location>
</feature>